<sequence length="133" mass="13616">MSTVPDQDPHARPDCVTVDPCDSNESNSSDSSDSSDSNKDRGEGPRHSNSTPDDDRRNKIDDTTYDGTCSGIDRAVSTSTAMARAGTHRAAPASAATAQAGTDRAGGGTSTRVPWAATAGSSACAADRAAGRW</sequence>
<evidence type="ECO:0000256" key="1">
    <source>
        <dbReference type="SAM" id="MobiDB-lite"/>
    </source>
</evidence>
<name>A0ABS1MYI6_9ACTN</name>
<gene>
    <name evidence="2" type="ORF">JK360_26285</name>
</gene>
<feature type="compositionally biased region" description="Basic and acidic residues" evidence="1">
    <location>
        <begin position="53"/>
        <end position="62"/>
    </location>
</feature>
<dbReference type="EMBL" id="JAERRI010000015">
    <property type="protein sequence ID" value="MBL1092840.1"/>
    <property type="molecule type" value="Genomic_DNA"/>
</dbReference>
<protein>
    <submittedName>
        <fullName evidence="2">Uncharacterized protein</fullName>
    </submittedName>
</protein>
<feature type="compositionally biased region" description="Basic and acidic residues" evidence="1">
    <location>
        <begin position="36"/>
        <end position="46"/>
    </location>
</feature>
<feature type="compositionally biased region" description="Low complexity" evidence="1">
    <location>
        <begin position="80"/>
        <end position="103"/>
    </location>
</feature>
<reference evidence="2 3" key="1">
    <citation type="submission" date="2021-01" db="EMBL/GenBank/DDBJ databases">
        <title>WGS of actinomycetes isolated from Thailand.</title>
        <authorList>
            <person name="Thawai C."/>
        </authorList>
    </citation>
    <scope>NUCLEOTIDE SEQUENCE [LARGE SCALE GENOMIC DNA]</scope>
    <source>
        <strain evidence="2 3">CH9-7</strain>
    </source>
</reference>
<dbReference type="Proteomes" id="UP000629371">
    <property type="component" value="Unassembled WGS sequence"/>
</dbReference>
<proteinExistence type="predicted"/>
<keyword evidence="3" id="KW-1185">Reference proteome</keyword>
<dbReference type="RefSeq" id="WP_201808285.1">
    <property type="nucleotide sequence ID" value="NZ_JAERRI010000015.1"/>
</dbReference>
<feature type="compositionally biased region" description="Low complexity" evidence="1">
    <location>
        <begin position="23"/>
        <end position="35"/>
    </location>
</feature>
<evidence type="ECO:0000313" key="2">
    <source>
        <dbReference type="EMBL" id="MBL1092840.1"/>
    </source>
</evidence>
<comment type="caution">
    <text evidence="2">The sequence shown here is derived from an EMBL/GenBank/DDBJ whole genome shotgun (WGS) entry which is preliminary data.</text>
</comment>
<organism evidence="2 3">
    <name type="scientific">Streptomyces siderophoricus</name>
    <dbReference type="NCBI Taxonomy" id="2802281"/>
    <lineage>
        <taxon>Bacteria</taxon>
        <taxon>Bacillati</taxon>
        <taxon>Actinomycetota</taxon>
        <taxon>Actinomycetes</taxon>
        <taxon>Kitasatosporales</taxon>
        <taxon>Streptomycetaceae</taxon>
        <taxon>Streptomyces</taxon>
    </lineage>
</organism>
<feature type="region of interest" description="Disordered" evidence="1">
    <location>
        <begin position="1"/>
        <end position="133"/>
    </location>
</feature>
<feature type="compositionally biased region" description="Low complexity" evidence="1">
    <location>
        <begin position="116"/>
        <end position="133"/>
    </location>
</feature>
<evidence type="ECO:0000313" key="3">
    <source>
        <dbReference type="Proteomes" id="UP000629371"/>
    </source>
</evidence>
<accession>A0ABS1MYI6</accession>